<protein>
    <submittedName>
        <fullName evidence="2">Uncharacterized protein</fullName>
    </submittedName>
</protein>
<dbReference type="AlphaFoldDB" id="A0A0B6AMX6"/>
<reference evidence="2 3" key="1">
    <citation type="journal article" date="2015" name="Genome Announc.">
        <title>Complete genome sequences for 35 biothreat assay-relevant bacillus species.</title>
        <authorList>
            <person name="Johnson S.L."/>
            <person name="Daligault H.E."/>
            <person name="Davenport K.W."/>
            <person name="Jaissle J."/>
            <person name="Frey K.G."/>
            <person name="Ladner J.T."/>
            <person name="Broomall S.M."/>
            <person name="Bishop-Lilly K.A."/>
            <person name="Bruce D.C."/>
            <person name="Gibbons H.S."/>
            <person name="Coyne S.R."/>
            <person name="Lo C.C."/>
            <person name="Meincke L."/>
            <person name="Munk A.C."/>
            <person name="Koroleva G.I."/>
            <person name="Rosenzweig C.N."/>
            <person name="Palacios G.F."/>
            <person name="Redden C.L."/>
            <person name="Minogue T.D."/>
            <person name="Chain P.S."/>
        </authorList>
    </citation>
    <scope>NUCLEOTIDE SEQUENCE [LARGE SCALE GENOMIC DNA]</scope>
    <source>
        <strain evidence="3">ATCC 14581 / DSM 32 / JCM 2506 / NBRC 15308 / NCIMB 9376 / NCTC 10342 / NRRL B-14308 / VKM B-512</strain>
    </source>
</reference>
<dbReference type="KEGG" id="bmeg:BG04_3027"/>
<proteinExistence type="predicted"/>
<dbReference type="HOGENOM" id="CLU_095642_0_0_9"/>
<sequence>MSRNSPSPKDDLTQLKQKLIHYKSEIRHVQNQLKSYERALEREKENTSFWKKKHAETLSTSEKEVEIEGLEKELDLLRNELSEQKIIAEAFREKASRKQPVIEEKIVEKVIEKIVEKPVERFEKSDILCFFQHSILLPEQDESELMIFGNVIIQNQTSSTLRSPVLCLKMKPTASAILSGKIIDEKDIEVSSIPSSSLEWRYAHPKWNEKIQNDGEYWIKPIKQNVLKPKDKLLFDSFQVVIPLSSDTTSFILEGFFYSEEWQEGIPFFNKVVLNFP</sequence>
<evidence type="ECO:0000313" key="2">
    <source>
        <dbReference type="EMBL" id="AJI22417.1"/>
    </source>
</evidence>
<dbReference type="RefSeq" id="WP_025749870.1">
    <property type="nucleotide sequence ID" value="NZ_BCVB01000007.1"/>
</dbReference>
<name>A0A0B6AMX6_PRIM2</name>
<accession>A0A0B6AMX6</accession>
<feature type="coiled-coil region" evidence="1">
    <location>
        <begin position="12"/>
        <end position="94"/>
    </location>
</feature>
<gene>
    <name evidence="2" type="ORF">BG04_3027</name>
</gene>
<evidence type="ECO:0000256" key="1">
    <source>
        <dbReference type="SAM" id="Coils"/>
    </source>
</evidence>
<keyword evidence="1" id="KW-0175">Coiled coil</keyword>
<dbReference type="EMBL" id="CP009920">
    <property type="protein sequence ID" value="AJI22417.1"/>
    <property type="molecule type" value="Genomic_DNA"/>
</dbReference>
<organism evidence="2 3">
    <name type="scientific">Priestia megaterium (strain ATCC 14581 / DSM 32 / CCUG 1817 / JCM 2506 / NBRC 15308 / NCIMB 9376 / NCTC 10342 / NRRL B-14308 / VKM B-512 / Ford 19)</name>
    <name type="common">Bacillus megaterium</name>
    <dbReference type="NCBI Taxonomy" id="1348623"/>
    <lineage>
        <taxon>Bacteria</taxon>
        <taxon>Bacillati</taxon>
        <taxon>Bacillota</taxon>
        <taxon>Bacilli</taxon>
        <taxon>Bacillales</taxon>
        <taxon>Bacillaceae</taxon>
        <taxon>Priestia</taxon>
    </lineage>
</organism>
<dbReference type="GeneID" id="93641092"/>
<evidence type="ECO:0000313" key="3">
    <source>
        <dbReference type="Proteomes" id="UP000031829"/>
    </source>
</evidence>
<dbReference type="Proteomes" id="UP000031829">
    <property type="component" value="Chromosome"/>
</dbReference>